<dbReference type="GO" id="GO:0006355">
    <property type="term" value="P:regulation of DNA-templated transcription"/>
    <property type="evidence" value="ECO:0007669"/>
    <property type="project" value="InterPro"/>
</dbReference>
<evidence type="ECO:0000259" key="4">
    <source>
        <dbReference type="PROSITE" id="PS50897"/>
    </source>
</evidence>
<dbReference type="PANTHER" id="PTHR44083">
    <property type="entry name" value="TOPLESS-RELATED PROTEIN 1-RELATED"/>
    <property type="match status" value="1"/>
</dbReference>
<dbReference type="SUPFAM" id="SSF50978">
    <property type="entry name" value="WD40 repeat-like"/>
    <property type="match status" value="1"/>
</dbReference>
<keyword evidence="2" id="KW-0677">Repeat</keyword>
<feature type="repeat" description="WD" evidence="3">
    <location>
        <begin position="384"/>
        <end position="425"/>
    </location>
</feature>
<dbReference type="EMBL" id="CM002876">
    <property type="protein sequence ID" value="KFK25571.1"/>
    <property type="molecule type" value="Genomic_DNA"/>
</dbReference>
<name>A0A087G6R9_ARAAL</name>
<dbReference type="SMART" id="SM00668">
    <property type="entry name" value="CTLH"/>
    <property type="match status" value="1"/>
</dbReference>
<sequence>MAESESEAQRELVIVTLQFLQDTNYIESARRLEKESGFWFNSKYFEEIILAGEFDEAETYLSAFTKLEDNHYSTQTFFVIRQQKYLEALERQDRAKAVEILYKELGFLSTVNEELYKQHTLLLTLPDFRSNDYFSPYGDTQNARGRVLGQVQSLIKENPLLSDKLIFPAVLPSSRLRYLIDQSAAFQHQFCNCPNPNSVVKTIFTDHMCPKPAAHGEILDSSGCRQITLPNTAGSPTKVVGLLYMNSGVGILALGSDGIQRLWRWVPHEQNPDGKATTSVFPEYWQPETGFRMANDVSGVHLEGATPCIALSGKDSYVVSTVGGMASLFDMMTFKVLGTFMPPPPASTFLALHPQDNNLMAIGTEDSMIHIYNVRENRMVRSKLKGHAERITGLAFSSGLNLLVSSGADAQICFWSIDTWEKKKSVGIEMPAGIAANGDTRVQFDFRETLLLAVHETQLAIFDASEMKCIAQRITQSGPISSAVFACNGQLIYAAFRNGNIGVFDTYRLRLRCLISPFAYLPQGLSPLVVAANPEEHNQFAVGLSDGSFKVIEPAEGEAKWGTDAYNT</sequence>
<dbReference type="InterPro" id="IPR001680">
    <property type="entry name" value="WD40_rpt"/>
</dbReference>
<dbReference type="InterPro" id="IPR048419">
    <property type="entry name" value="Topless_Znf"/>
</dbReference>
<dbReference type="Pfam" id="PF21359">
    <property type="entry name" value="zf_topless"/>
    <property type="match status" value="1"/>
</dbReference>
<dbReference type="PANTHER" id="PTHR44083:SF2">
    <property type="entry name" value="TOPLESS-RELATED PROTEIN 3"/>
    <property type="match status" value="1"/>
</dbReference>
<dbReference type="OrthoDB" id="1109567at2759"/>
<gene>
    <name evidence="5" type="ordered locus">AALP_Aa8g132300</name>
</gene>
<dbReference type="InterPro" id="IPR036322">
    <property type="entry name" value="WD40_repeat_dom_sf"/>
</dbReference>
<dbReference type="InterPro" id="IPR027728">
    <property type="entry name" value="Topless_fam"/>
</dbReference>
<dbReference type="InterPro" id="IPR015943">
    <property type="entry name" value="WD40/YVTN_repeat-like_dom_sf"/>
</dbReference>
<dbReference type="Gramene" id="KFK25571">
    <property type="protein sequence ID" value="KFK25571"/>
    <property type="gene ID" value="AALP_AA8G132300"/>
</dbReference>
<dbReference type="InterPro" id="IPR006595">
    <property type="entry name" value="CTLH_C"/>
</dbReference>
<evidence type="ECO:0000313" key="5">
    <source>
        <dbReference type="EMBL" id="KFK25571.1"/>
    </source>
</evidence>
<dbReference type="InterPro" id="IPR054080">
    <property type="entry name" value="TPR1-like_2nd"/>
</dbReference>
<keyword evidence="6" id="KW-1185">Reference proteome</keyword>
<accession>A0A087G6R9</accession>
<dbReference type="Pfam" id="PF21889">
    <property type="entry name" value="TPR1-like_2nd"/>
    <property type="match status" value="1"/>
</dbReference>
<dbReference type="PROSITE" id="PS50897">
    <property type="entry name" value="CTLH"/>
    <property type="match status" value="1"/>
</dbReference>
<dbReference type="Proteomes" id="UP000029120">
    <property type="component" value="Chromosome 8"/>
</dbReference>
<dbReference type="Pfam" id="PF00400">
    <property type="entry name" value="WD40"/>
    <property type="match status" value="1"/>
</dbReference>
<organism evidence="5 6">
    <name type="scientific">Arabis alpina</name>
    <name type="common">Alpine rock-cress</name>
    <dbReference type="NCBI Taxonomy" id="50452"/>
    <lineage>
        <taxon>Eukaryota</taxon>
        <taxon>Viridiplantae</taxon>
        <taxon>Streptophyta</taxon>
        <taxon>Embryophyta</taxon>
        <taxon>Tracheophyta</taxon>
        <taxon>Spermatophyta</taxon>
        <taxon>Magnoliopsida</taxon>
        <taxon>eudicotyledons</taxon>
        <taxon>Gunneridae</taxon>
        <taxon>Pentapetalae</taxon>
        <taxon>rosids</taxon>
        <taxon>malvids</taxon>
        <taxon>Brassicales</taxon>
        <taxon>Brassicaceae</taxon>
        <taxon>Arabideae</taxon>
        <taxon>Arabis</taxon>
    </lineage>
</organism>
<dbReference type="AlphaFoldDB" id="A0A087G6R9"/>
<dbReference type="OMA" id="NGIHLVW"/>
<reference evidence="6" key="1">
    <citation type="journal article" date="2015" name="Nat. Plants">
        <title>Genome expansion of Arabis alpina linked with retrotransposition and reduced symmetric DNA methylation.</title>
        <authorList>
            <person name="Willing E.M."/>
            <person name="Rawat V."/>
            <person name="Mandakova T."/>
            <person name="Maumus F."/>
            <person name="James G.V."/>
            <person name="Nordstroem K.J."/>
            <person name="Becker C."/>
            <person name="Warthmann N."/>
            <person name="Chica C."/>
            <person name="Szarzynska B."/>
            <person name="Zytnicki M."/>
            <person name="Albani M.C."/>
            <person name="Kiefer C."/>
            <person name="Bergonzi S."/>
            <person name="Castaings L."/>
            <person name="Mateos J.L."/>
            <person name="Berns M.C."/>
            <person name="Bujdoso N."/>
            <person name="Piofczyk T."/>
            <person name="de Lorenzo L."/>
            <person name="Barrero-Sicilia C."/>
            <person name="Mateos I."/>
            <person name="Piednoel M."/>
            <person name="Hagmann J."/>
            <person name="Chen-Min-Tao R."/>
            <person name="Iglesias-Fernandez R."/>
            <person name="Schuster S.C."/>
            <person name="Alonso-Blanco C."/>
            <person name="Roudier F."/>
            <person name="Carbonero P."/>
            <person name="Paz-Ares J."/>
            <person name="Davis S.J."/>
            <person name="Pecinka A."/>
            <person name="Quesneville H."/>
            <person name="Colot V."/>
            <person name="Lysak M.A."/>
            <person name="Weigel D."/>
            <person name="Coupland G."/>
            <person name="Schneeberger K."/>
        </authorList>
    </citation>
    <scope>NUCLEOTIDE SEQUENCE [LARGE SCALE GENOMIC DNA]</scope>
    <source>
        <strain evidence="6">cv. Pajares</strain>
    </source>
</reference>
<dbReference type="eggNOG" id="KOG0266">
    <property type="taxonomic scope" value="Eukaryota"/>
</dbReference>
<keyword evidence="1 3" id="KW-0853">WD repeat</keyword>
<evidence type="ECO:0000256" key="2">
    <source>
        <dbReference type="ARBA" id="ARBA00022737"/>
    </source>
</evidence>
<dbReference type="PROSITE" id="PS50294">
    <property type="entry name" value="WD_REPEATS_REGION"/>
    <property type="match status" value="1"/>
</dbReference>
<proteinExistence type="predicted"/>
<feature type="domain" description="CTLH" evidence="4">
    <location>
        <begin position="38"/>
        <end position="96"/>
    </location>
</feature>
<protein>
    <recommendedName>
        <fullName evidence="4">CTLH domain-containing protein</fullName>
    </recommendedName>
</protein>
<dbReference type="Gene3D" id="2.130.10.10">
    <property type="entry name" value="YVTN repeat-like/Quinoprotein amine dehydrogenase"/>
    <property type="match status" value="2"/>
</dbReference>
<dbReference type="PROSITE" id="PS50082">
    <property type="entry name" value="WD_REPEATS_2"/>
    <property type="match status" value="1"/>
</dbReference>
<evidence type="ECO:0000256" key="3">
    <source>
        <dbReference type="PROSITE-ProRule" id="PRU00221"/>
    </source>
</evidence>
<evidence type="ECO:0000313" key="6">
    <source>
        <dbReference type="Proteomes" id="UP000029120"/>
    </source>
</evidence>
<dbReference type="SMART" id="SM00320">
    <property type="entry name" value="WD40"/>
    <property type="match status" value="3"/>
</dbReference>
<evidence type="ECO:0000256" key="1">
    <source>
        <dbReference type="ARBA" id="ARBA00022574"/>
    </source>
</evidence>